<sequence length="207" mass="24107">MPLKRTPPKQNISLKEYSTPINLDPTVGSSEPTFTPCTYDSEPDITREEVACTVTQRYKRRALHTPPQMETVANMERFMEEMRSLFSSLSARQEQRFEDMKTALEKQNSDIKESINYLSEKYDVVMAEMQQLKKEKKEDKKCIKYLEERIEQLERQSRCASLEIRNIPVKPNETKQDLSRVVVALSHVLGTPIQTNEIKDVFRISSK</sequence>
<dbReference type="EMBL" id="GDQN01004762">
    <property type="protein sequence ID" value="JAT86292.1"/>
    <property type="molecule type" value="Transcribed_RNA"/>
</dbReference>
<reference evidence="2" key="1">
    <citation type="submission" date="2015-09" db="EMBL/GenBank/DDBJ databases">
        <title>De novo assembly of Pectinophora gossypiella (Pink Bollworm) gut transcriptome.</title>
        <authorList>
            <person name="Tassone E.E."/>
        </authorList>
    </citation>
    <scope>NUCLEOTIDE SEQUENCE</scope>
</reference>
<protein>
    <submittedName>
        <fullName evidence="2">Uncharacterized protein</fullName>
    </submittedName>
</protein>
<accession>A0A1E1WH27</accession>
<evidence type="ECO:0000256" key="1">
    <source>
        <dbReference type="SAM" id="Coils"/>
    </source>
</evidence>
<organism evidence="2">
    <name type="scientific">Pectinophora gossypiella</name>
    <name type="common">Cotton pink bollworm</name>
    <name type="synonym">Depressaria gossypiella</name>
    <dbReference type="NCBI Taxonomy" id="13191"/>
    <lineage>
        <taxon>Eukaryota</taxon>
        <taxon>Metazoa</taxon>
        <taxon>Ecdysozoa</taxon>
        <taxon>Arthropoda</taxon>
        <taxon>Hexapoda</taxon>
        <taxon>Insecta</taxon>
        <taxon>Pterygota</taxon>
        <taxon>Neoptera</taxon>
        <taxon>Endopterygota</taxon>
        <taxon>Lepidoptera</taxon>
        <taxon>Glossata</taxon>
        <taxon>Ditrysia</taxon>
        <taxon>Gelechioidea</taxon>
        <taxon>Gelechiidae</taxon>
        <taxon>Apatetrinae</taxon>
        <taxon>Pectinophora</taxon>
    </lineage>
</organism>
<keyword evidence="1" id="KW-0175">Coiled coil</keyword>
<gene>
    <name evidence="2" type="ORF">g.15890</name>
</gene>
<feature type="coiled-coil region" evidence="1">
    <location>
        <begin position="115"/>
        <end position="163"/>
    </location>
</feature>
<proteinExistence type="predicted"/>
<name>A0A1E1WH27_PECGO</name>
<evidence type="ECO:0000313" key="2">
    <source>
        <dbReference type="EMBL" id="JAT86292.1"/>
    </source>
</evidence>
<feature type="non-terminal residue" evidence="2">
    <location>
        <position position="207"/>
    </location>
</feature>
<dbReference type="AlphaFoldDB" id="A0A1E1WH27"/>